<organism evidence="1 2">
    <name type="scientific">Corticimicrobacter populi</name>
    <dbReference type="NCBI Taxonomy" id="2175229"/>
    <lineage>
        <taxon>Bacteria</taxon>
        <taxon>Pseudomonadati</taxon>
        <taxon>Pseudomonadota</taxon>
        <taxon>Betaproteobacteria</taxon>
        <taxon>Burkholderiales</taxon>
        <taxon>Alcaligenaceae</taxon>
        <taxon>Corticimicrobacter</taxon>
    </lineage>
</organism>
<reference evidence="2" key="1">
    <citation type="submission" date="2018-05" db="EMBL/GenBank/DDBJ databases">
        <authorList>
            <person name="Li Y."/>
        </authorList>
    </citation>
    <scope>NUCLEOTIDE SEQUENCE [LARGE SCALE GENOMIC DNA]</scope>
    <source>
        <strain evidence="2">3d-2-2</strain>
    </source>
</reference>
<comment type="caution">
    <text evidence="1">The sequence shown here is derived from an EMBL/GenBank/DDBJ whole genome shotgun (WGS) entry which is preliminary data.</text>
</comment>
<evidence type="ECO:0000313" key="2">
    <source>
        <dbReference type="Proteomes" id="UP000245212"/>
    </source>
</evidence>
<protein>
    <submittedName>
        <fullName evidence="1">Uncharacterized protein</fullName>
    </submittedName>
</protein>
<proteinExistence type="predicted"/>
<dbReference type="RefSeq" id="WP_109060111.1">
    <property type="nucleotide sequence ID" value="NZ_QETA01000001.1"/>
</dbReference>
<dbReference type="EMBL" id="QETA01000001">
    <property type="protein sequence ID" value="PWF24706.1"/>
    <property type="molecule type" value="Genomic_DNA"/>
</dbReference>
<dbReference type="AlphaFoldDB" id="A0A2V1K0I4"/>
<gene>
    <name evidence="1" type="ORF">DD235_00460</name>
</gene>
<evidence type="ECO:0000313" key="1">
    <source>
        <dbReference type="EMBL" id="PWF24706.1"/>
    </source>
</evidence>
<dbReference type="Proteomes" id="UP000245212">
    <property type="component" value="Unassembled WGS sequence"/>
</dbReference>
<sequence length="133" mass="15344">MKDLIHALSHELIVDVFVSGYIDSASPARFHPMYERLFFVFEKCTFELFVSDSGWIDVRALGDIEVWFDMDEDDAFSLMSVYNQFFKTEQDVVVVSVSSPSGPFETLTIKYREGLAERDVCLNPNHFFGFSFL</sequence>
<accession>A0A2V1K0I4</accession>
<keyword evidence="2" id="KW-1185">Reference proteome</keyword>
<name>A0A2V1K0I4_9BURK</name>